<feature type="region of interest" description="Disordered" evidence="1">
    <location>
        <begin position="33"/>
        <end position="53"/>
    </location>
</feature>
<accession>A0AA44F8M9</accession>
<dbReference type="AlphaFoldDB" id="A0AA44F8M9"/>
<feature type="signal peptide" evidence="2">
    <location>
        <begin position="1"/>
        <end position="21"/>
    </location>
</feature>
<evidence type="ECO:0000256" key="1">
    <source>
        <dbReference type="SAM" id="MobiDB-lite"/>
    </source>
</evidence>
<name>A0AA44F8M9_AGRTU</name>
<dbReference type="EMBL" id="JAAMAY010000036">
    <property type="protein sequence ID" value="NTC31147.1"/>
    <property type="molecule type" value="Genomic_DNA"/>
</dbReference>
<keyword evidence="2" id="KW-0732">Signal</keyword>
<organism evidence="3 4">
    <name type="scientific">Agrobacterium tumefaciens</name>
    <dbReference type="NCBI Taxonomy" id="358"/>
    <lineage>
        <taxon>Bacteria</taxon>
        <taxon>Pseudomonadati</taxon>
        <taxon>Pseudomonadota</taxon>
        <taxon>Alphaproteobacteria</taxon>
        <taxon>Hyphomicrobiales</taxon>
        <taxon>Rhizobiaceae</taxon>
        <taxon>Rhizobium/Agrobacterium group</taxon>
        <taxon>Agrobacterium</taxon>
        <taxon>Agrobacterium tumefaciens complex</taxon>
    </lineage>
</organism>
<feature type="chain" id="PRO_5041443182" evidence="2">
    <location>
        <begin position="22"/>
        <end position="90"/>
    </location>
</feature>
<evidence type="ECO:0000313" key="3">
    <source>
        <dbReference type="EMBL" id="NTC31147.1"/>
    </source>
</evidence>
<sequence length="90" mass="9850">MKSKILSLSLAFAALASTALANQPINPDASQISRITQGHGQPGETATASSDPNVSFRVLDNGWIERSNKKYGTVTITDPRREWKRTHEGR</sequence>
<comment type="caution">
    <text evidence="3">The sequence shown here is derived from an EMBL/GenBank/DDBJ whole genome shotgun (WGS) entry which is preliminary data.</text>
</comment>
<proteinExistence type="predicted"/>
<gene>
    <name evidence="3" type="ORF">G6M46_23740</name>
</gene>
<evidence type="ECO:0000256" key="2">
    <source>
        <dbReference type="SAM" id="SignalP"/>
    </source>
</evidence>
<dbReference type="RefSeq" id="WP_174019161.1">
    <property type="nucleotide sequence ID" value="NZ_JAALYO010000024.1"/>
</dbReference>
<dbReference type="Proteomes" id="UP000702952">
    <property type="component" value="Unassembled WGS sequence"/>
</dbReference>
<reference evidence="3" key="1">
    <citation type="journal article" date="2020" name="Science">
        <title>Unexpected conservation and global transmission of agrobacterial virulence plasmids.</title>
        <authorList>
            <person name="Weisberg A.J."/>
            <person name="Davis E.W. 2nd"/>
            <person name="Tabima J."/>
            <person name="Belcher M.S."/>
            <person name="Miller M."/>
            <person name="Kuo C.H."/>
            <person name="Loper J.E."/>
            <person name="Grunwald N.J."/>
            <person name="Putnam M.L."/>
            <person name="Chang J.H."/>
        </authorList>
    </citation>
    <scope>NUCLEOTIDE SEQUENCE</scope>
    <source>
        <strain evidence="3">17-1853-1a</strain>
    </source>
</reference>
<protein>
    <submittedName>
        <fullName evidence="3">Uncharacterized protein</fullName>
    </submittedName>
</protein>
<evidence type="ECO:0000313" key="4">
    <source>
        <dbReference type="Proteomes" id="UP000702952"/>
    </source>
</evidence>